<reference evidence="3 4" key="1">
    <citation type="submission" date="2018-07" db="EMBL/GenBank/DDBJ databases">
        <title>Genome sequencing of oomycete isolates from Chile give support for New Zealand origin for Phytophthora kernoviae and make available the first Nothophytophthora sp. genome.</title>
        <authorList>
            <person name="Studholme D.J."/>
            <person name="Sanfuentes E."/>
            <person name="Panda P."/>
            <person name="Hill R."/>
            <person name="Sambles C."/>
            <person name="Grant M."/>
            <person name="Williams N.M."/>
            <person name="Mcdougal R.L."/>
        </authorList>
    </citation>
    <scope>NUCLEOTIDE SEQUENCE [LARGE SCALE GENOMIC DNA]</scope>
    <source>
        <strain evidence="3">Chile7</strain>
    </source>
</reference>
<organism evidence="3 4">
    <name type="scientific">Phytophthora kernoviae</name>
    <dbReference type="NCBI Taxonomy" id="325452"/>
    <lineage>
        <taxon>Eukaryota</taxon>
        <taxon>Sar</taxon>
        <taxon>Stramenopiles</taxon>
        <taxon>Oomycota</taxon>
        <taxon>Peronosporomycetes</taxon>
        <taxon>Peronosporales</taxon>
        <taxon>Peronosporaceae</taxon>
        <taxon>Phytophthora</taxon>
    </lineage>
</organism>
<evidence type="ECO:0000313" key="3">
    <source>
        <dbReference type="EMBL" id="RLN55831.1"/>
    </source>
</evidence>
<sequence length="119" mass="13053">MSLLERFYDSTAGVVTLDGVDLKELNMQRLCEHISLVSQEPVLFTSTIAANTALGKPGSTREESIEATKKANAFDFINNFPNGFDTDVGGRAFKFMVTKNSVSLLLALSYATRQCDYST</sequence>
<comment type="caution">
    <text evidence="3">The sequence shown here is derived from an EMBL/GenBank/DDBJ whole genome shotgun (WGS) entry which is preliminary data.</text>
</comment>
<keyword evidence="1" id="KW-0813">Transport</keyword>
<gene>
    <name evidence="3" type="ORF">BBJ29_006703</name>
</gene>
<dbReference type="InterPro" id="IPR027417">
    <property type="entry name" value="P-loop_NTPase"/>
</dbReference>
<protein>
    <recommendedName>
        <fullName evidence="5">ABC transporter domain-containing protein</fullName>
    </recommendedName>
</protein>
<dbReference type="InterPro" id="IPR039421">
    <property type="entry name" value="Type_1_exporter"/>
</dbReference>
<dbReference type="GO" id="GO:0090374">
    <property type="term" value="P:oligopeptide export from mitochondrion"/>
    <property type="evidence" value="ECO:0007669"/>
    <property type="project" value="TreeGrafter"/>
</dbReference>
<evidence type="ECO:0000256" key="2">
    <source>
        <dbReference type="ARBA" id="ARBA00022737"/>
    </source>
</evidence>
<evidence type="ECO:0008006" key="5">
    <source>
        <dbReference type="Google" id="ProtNLM"/>
    </source>
</evidence>
<dbReference type="PANTHER" id="PTHR43394">
    <property type="entry name" value="ATP-DEPENDENT PERMEASE MDL1, MITOCHONDRIAL"/>
    <property type="match status" value="1"/>
</dbReference>
<evidence type="ECO:0000256" key="1">
    <source>
        <dbReference type="ARBA" id="ARBA00022448"/>
    </source>
</evidence>
<dbReference type="GO" id="GO:0015421">
    <property type="term" value="F:ABC-type oligopeptide transporter activity"/>
    <property type="evidence" value="ECO:0007669"/>
    <property type="project" value="TreeGrafter"/>
</dbReference>
<evidence type="ECO:0000313" key="4">
    <source>
        <dbReference type="Proteomes" id="UP000284657"/>
    </source>
</evidence>
<keyword evidence="2" id="KW-0677">Repeat</keyword>
<dbReference type="Proteomes" id="UP000284657">
    <property type="component" value="Unassembled WGS sequence"/>
</dbReference>
<feature type="non-terminal residue" evidence="3">
    <location>
        <position position="119"/>
    </location>
</feature>
<proteinExistence type="predicted"/>
<dbReference type="Gene3D" id="3.40.50.300">
    <property type="entry name" value="P-loop containing nucleotide triphosphate hydrolases"/>
    <property type="match status" value="1"/>
</dbReference>
<accession>A0A3R7GJY6</accession>
<dbReference type="EMBL" id="MBAD02001325">
    <property type="protein sequence ID" value="RLN55831.1"/>
    <property type="molecule type" value="Genomic_DNA"/>
</dbReference>
<dbReference type="AlphaFoldDB" id="A0A3R7GJY6"/>
<name>A0A3R7GJY6_9STRA</name>
<dbReference type="SUPFAM" id="SSF52540">
    <property type="entry name" value="P-loop containing nucleoside triphosphate hydrolases"/>
    <property type="match status" value="1"/>
</dbReference>
<dbReference type="PANTHER" id="PTHR43394:SF11">
    <property type="entry name" value="ATP-BINDING CASSETTE TRANSPORTER"/>
    <property type="match status" value="1"/>
</dbReference>
<dbReference type="GO" id="GO:0005743">
    <property type="term" value="C:mitochondrial inner membrane"/>
    <property type="evidence" value="ECO:0007669"/>
    <property type="project" value="TreeGrafter"/>
</dbReference>